<evidence type="ECO:0000256" key="5">
    <source>
        <dbReference type="ARBA" id="ARBA00025933"/>
    </source>
</evidence>
<evidence type="ECO:0000256" key="3">
    <source>
        <dbReference type="ARBA" id="ARBA00017941"/>
    </source>
</evidence>
<keyword evidence="9" id="KW-0966">Cell projection</keyword>
<evidence type="ECO:0000259" key="8">
    <source>
        <dbReference type="Pfam" id="PF06429"/>
    </source>
</evidence>
<dbReference type="InterPro" id="IPR010930">
    <property type="entry name" value="Flg_bb/hook_C_dom"/>
</dbReference>
<keyword evidence="4 6" id="KW-0975">Bacterial flagellum</keyword>
<protein>
    <recommendedName>
        <fullName evidence="3 6">Flagellar basal-body rod protein FlgC</fullName>
    </recommendedName>
</protein>
<dbReference type="EMBL" id="JAUHGG010000003">
    <property type="protein sequence ID" value="MDS1820851.1"/>
    <property type="molecule type" value="Genomic_DNA"/>
</dbReference>
<evidence type="ECO:0000313" key="10">
    <source>
        <dbReference type="Proteomes" id="UP001253193"/>
    </source>
</evidence>
<dbReference type="GO" id="GO:0071978">
    <property type="term" value="P:bacterial-type flagellum-dependent swarming motility"/>
    <property type="evidence" value="ECO:0007669"/>
    <property type="project" value="TreeGrafter"/>
</dbReference>
<dbReference type="PANTHER" id="PTHR30435:SF2">
    <property type="entry name" value="FLAGELLAR BASAL-BODY ROD PROTEIN FLGC"/>
    <property type="match status" value="1"/>
</dbReference>
<reference evidence="9" key="1">
    <citation type="submission" date="2023-06" db="EMBL/GenBank/DDBJ databases">
        <title>Genomic Diversity of Vibrio spp. and Metagenomic Analysis of Pathogens in Florida Gulf Coastal Waters Following Hurricane Ian.</title>
        <authorList>
            <person name="Brumfield K.D."/>
        </authorList>
    </citation>
    <scope>NUCLEOTIDE SEQUENCE</scope>
    <source>
        <strain evidence="9">WBS2B-138</strain>
    </source>
</reference>
<dbReference type="NCBIfam" id="TIGR01395">
    <property type="entry name" value="FlgC"/>
    <property type="match status" value="1"/>
</dbReference>
<dbReference type="RefSeq" id="WP_311019632.1">
    <property type="nucleotide sequence ID" value="NZ_JAUHGG010000003.1"/>
</dbReference>
<evidence type="ECO:0000259" key="7">
    <source>
        <dbReference type="Pfam" id="PF00460"/>
    </source>
</evidence>
<feature type="domain" description="Flagellar basal-body/hook protein C-terminal" evidence="8">
    <location>
        <begin position="86"/>
        <end position="123"/>
    </location>
</feature>
<keyword evidence="9" id="KW-0282">Flagellum</keyword>
<evidence type="ECO:0000256" key="2">
    <source>
        <dbReference type="ARBA" id="ARBA00009677"/>
    </source>
</evidence>
<accession>A0AAW8PZ63</accession>
<dbReference type="Proteomes" id="UP001253193">
    <property type="component" value="Unassembled WGS sequence"/>
</dbReference>
<proteinExistence type="inferred from homology"/>
<dbReference type="AlphaFoldDB" id="A0AAW8PZ63"/>
<feature type="domain" description="Flagellar basal body rod protein N-terminal" evidence="7">
    <location>
        <begin position="7"/>
        <end position="34"/>
    </location>
</feature>
<comment type="caution">
    <text evidence="9">The sequence shown here is derived from an EMBL/GenBank/DDBJ whole genome shotgun (WGS) entry which is preliminary data.</text>
</comment>
<dbReference type="InterPro" id="IPR006299">
    <property type="entry name" value="FlgC"/>
</dbReference>
<dbReference type="Pfam" id="PF06429">
    <property type="entry name" value="Flg_bbr_C"/>
    <property type="match status" value="1"/>
</dbReference>
<comment type="subcellular location">
    <subcellularLocation>
        <location evidence="1 6">Bacterial flagellum basal body</location>
    </subcellularLocation>
</comment>
<evidence type="ECO:0000313" key="9">
    <source>
        <dbReference type="EMBL" id="MDS1820851.1"/>
    </source>
</evidence>
<evidence type="ECO:0000256" key="4">
    <source>
        <dbReference type="ARBA" id="ARBA00023143"/>
    </source>
</evidence>
<comment type="similarity">
    <text evidence="2">Belongs to the flagella basal body rod proteins family.</text>
</comment>
<evidence type="ECO:0000256" key="1">
    <source>
        <dbReference type="ARBA" id="ARBA00004117"/>
    </source>
</evidence>
<dbReference type="PANTHER" id="PTHR30435">
    <property type="entry name" value="FLAGELLAR PROTEIN"/>
    <property type="match status" value="1"/>
</dbReference>
<gene>
    <name evidence="9" type="primary">flgC</name>
    <name evidence="9" type="ORF">QX249_09305</name>
</gene>
<organism evidence="9 10">
    <name type="scientific">Vibrio parahaemolyticus</name>
    <dbReference type="NCBI Taxonomy" id="670"/>
    <lineage>
        <taxon>Bacteria</taxon>
        <taxon>Pseudomonadati</taxon>
        <taxon>Pseudomonadota</taxon>
        <taxon>Gammaproteobacteria</taxon>
        <taxon>Vibrionales</taxon>
        <taxon>Vibrionaceae</taxon>
        <taxon>Vibrio</taxon>
    </lineage>
</organism>
<sequence>MSILDGMNAATTAMNAQAHRLNAVAGNIANLNTVASSPEQAHKARLVEFKTIYQGEAQTVAVSNIVESTAPNRPIFDPTNPLADEKGYVYASNVNREEQMADLISAQQSYEANAQVAKTLKNLAITSIKSIKSNQ</sequence>
<name>A0AAW8PZ63_VIBPH</name>
<dbReference type="InterPro" id="IPR001444">
    <property type="entry name" value="Flag_bb_rod_N"/>
</dbReference>
<comment type="subunit">
    <text evidence="5 6">The basal body constitutes a major portion of the flagellar organelle and consists of four rings (L,P,S, and M) mounted on a central rod. The rod consists of about 26 subunits of FlgG in the distal portion, and FlgB, FlgC and FlgF are thought to build up the proximal portion of the rod with about 6 subunits each.</text>
</comment>
<dbReference type="GO" id="GO:0030694">
    <property type="term" value="C:bacterial-type flagellum basal body, rod"/>
    <property type="evidence" value="ECO:0007669"/>
    <property type="project" value="UniProtKB-UniRule"/>
</dbReference>
<keyword evidence="9" id="KW-0969">Cilium</keyword>
<dbReference type="Pfam" id="PF00460">
    <property type="entry name" value="Flg_bb_rod"/>
    <property type="match status" value="1"/>
</dbReference>
<evidence type="ECO:0000256" key="6">
    <source>
        <dbReference type="RuleBase" id="RU362062"/>
    </source>
</evidence>